<dbReference type="Proteomes" id="UP000650994">
    <property type="component" value="Unassembled WGS sequence"/>
</dbReference>
<dbReference type="AlphaFoldDB" id="A0A1M6ZXQ7"/>
<evidence type="ECO:0000313" key="1">
    <source>
        <dbReference type="EMBL" id="GGE92246.1"/>
    </source>
</evidence>
<gene>
    <name evidence="1" type="ORF">GCM10010984_07400</name>
    <name evidence="2" type="ORF">SAMN05443634_10886</name>
</gene>
<dbReference type="RefSeq" id="WP_072932663.1">
    <property type="nucleotide sequence ID" value="NZ_BMFL01000004.1"/>
</dbReference>
<accession>A0A1M6ZXQ7</accession>
<protein>
    <submittedName>
        <fullName evidence="2">Uncharacterized protein</fullName>
    </submittedName>
</protein>
<dbReference type="EMBL" id="FRBH01000008">
    <property type="protein sequence ID" value="SHL35125.1"/>
    <property type="molecule type" value="Genomic_DNA"/>
</dbReference>
<dbReference type="STRING" id="1434701.SAMN05443634_10886"/>
<name>A0A1M6ZXQ7_9FLAO</name>
<reference evidence="1" key="5">
    <citation type="submission" date="2024-05" db="EMBL/GenBank/DDBJ databases">
        <authorList>
            <person name="Sun Q."/>
            <person name="Zhou Y."/>
        </authorList>
    </citation>
    <scope>NUCLEOTIDE SEQUENCE</scope>
    <source>
        <strain evidence="1">CGMCC 1.12707</strain>
    </source>
</reference>
<dbReference type="OrthoDB" id="1122672at2"/>
<dbReference type="Proteomes" id="UP000184120">
    <property type="component" value="Unassembled WGS sequence"/>
</dbReference>
<reference evidence="3" key="3">
    <citation type="submission" date="2016-11" db="EMBL/GenBank/DDBJ databases">
        <authorList>
            <person name="Varghese N."/>
            <person name="Submissions S."/>
        </authorList>
    </citation>
    <scope>NUCLEOTIDE SEQUENCE [LARGE SCALE GENOMIC DNA]</scope>
    <source>
        <strain evidence="3">DSM 27989</strain>
    </source>
</reference>
<evidence type="ECO:0000313" key="2">
    <source>
        <dbReference type="EMBL" id="SHL35125.1"/>
    </source>
</evidence>
<keyword evidence="4" id="KW-1185">Reference proteome</keyword>
<sequence>MTKREIKQYFLSLEEESKQDFYNSIVCRFGSSDDMIHLNNSEFFETQFLNLSDIEQSKSDNSYIDKDKYIKMIEYKKLETSTNIMKLIDLKILIDVTRENIAEVLQMGLIQNNVNKSKISDFNSKSIHTHQQDGESSKNVNKVRLKRQFDGRGEVKGFRFNQIARNDFAVIYEKVYGSYIKKTFEVFEIKVNTKFNIESYPKSKSFGYWAWEIDTLENAVHKFHEITKRVKERKRERPTSTHTHV</sequence>
<reference evidence="4" key="4">
    <citation type="journal article" date="2019" name="Int. J. Syst. Evol. Microbiol.">
        <title>The Global Catalogue of Microorganisms (GCM) 10K type strain sequencing project: providing services to taxonomists for standard genome sequencing and annotation.</title>
        <authorList>
            <consortium name="The Broad Institute Genomics Platform"/>
            <consortium name="The Broad Institute Genome Sequencing Center for Infectious Disease"/>
            <person name="Wu L."/>
            <person name="Ma J."/>
        </authorList>
    </citation>
    <scope>NUCLEOTIDE SEQUENCE [LARGE SCALE GENOMIC DNA]</scope>
    <source>
        <strain evidence="4">CGMCC 1.12707</strain>
    </source>
</reference>
<reference evidence="1" key="1">
    <citation type="journal article" date="2014" name="Int. J. Syst. Evol. Microbiol.">
        <title>Complete genome of a new Firmicutes species belonging to the dominant human colonic microbiota ('Ruminococcus bicirculans') reveals two chromosomes and a selective capacity to utilize plant glucans.</title>
        <authorList>
            <consortium name="NISC Comparative Sequencing Program"/>
            <person name="Wegmann U."/>
            <person name="Louis P."/>
            <person name="Goesmann A."/>
            <person name="Henrissat B."/>
            <person name="Duncan S.H."/>
            <person name="Flint H.J."/>
        </authorList>
    </citation>
    <scope>NUCLEOTIDE SEQUENCE</scope>
    <source>
        <strain evidence="1">CGMCC 1.12707</strain>
    </source>
</reference>
<reference evidence="2" key="2">
    <citation type="submission" date="2016-11" db="EMBL/GenBank/DDBJ databases">
        <authorList>
            <person name="Jaros S."/>
            <person name="Januszkiewicz K."/>
            <person name="Wedrychowicz H."/>
        </authorList>
    </citation>
    <scope>NUCLEOTIDE SEQUENCE [LARGE SCALE GENOMIC DNA]</scope>
    <source>
        <strain evidence="2">DSM 27989</strain>
    </source>
</reference>
<dbReference type="EMBL" id="BMFL01000004">
    <property type="protein sequence ID" value="GGE92246.1"/>
    <property type="molecule type" value="Genomic_DNA"/>
</dbReference>
<organism evidence="2 3">
    <name type="scientific">Chishuiella changwenlii</name>
    <dbReference type="NCBI Taxonomy" id="1434701"/>
    <lineage>
        <taxon>Bacteria</taxon>
        <taxon>Pseudomonadati</taxon>
        <taxon>Bacteroidota</taxon>
        <taxon>Flavobacteriia</taxon>
        <taxon>Flavobacteriales</taxon>
        <taxon>Weeksellaceae</taxon>
        <taxon>Chishuiella</taxon>
    </lineage>
</organism>
<evidence type="ECO:0000313" key="3">
    <source>
        <dbReference type="Proteomes" id="UP000184120"/>
    </source>
</evidence>
<evidence type="ECO:0000313" key="4">
    <source>
        <dbReference type="Proteomes" id="UP000650994"/>
    </source>
</evidence>
<proteinExistence type="predicted"/>